<dbReference type="Pfam" id="PF00135">
    <property type="entry name" value="COesterase"/>
    <property type="match status" value="1"/>
</dbReference>
<evidence type="ECO:0000259" key="3">
    <source>
        <dbReference type="Pfam" id="PF00135"/>
    </source>
</evidence>
<reference evidence="4 5" key="1">
    <citation type="journal article" date="2023" name="Insect Mol. Biol.">
        <title>Genome sequencing provides insights into the evolution of gene families encoding plant cell wall-degrading enzymes in longhorned beetles.</title>
        <authorList>
            <person name="Shin N.R."/>
            <person name="Okamura Y."/>
            <person name="Kirsch R."/>
            <person name="Pauchet Y."/>
        </authorList>
    </citation>
    <scope>NUCLEOTIDE SEQUENCE [LARGE SCALE GENOMIC DNA]</scope>
    <source>
        <strain evidence="4">EAD_L_NR</strain>
    </source>
</reference>
<protein>
    <recommendedName>
        <fullName evidence="3">Carboxylesterase type B domain-containing protein</fullName>
    </recommendedName>
</protein>
<accession>A0AAV8WD89</accession>
<comment type="similarity">
    <text evidence="1">Belongs to the type-B carboxylesterase/lipase family.</text>
</comment>
<keyword evidence="5" id="KW-1185">Reference proteome</keyword>
<dbReference type="AlphaFoldDB" id="A0AAV8WD89"/>
<evidence type="ECO:0000313" key="5">
    <source>
        <dbReference type="Proteomes" id="UP001159042"/>
    </source>
</evidence>
<sequence length="422" mass="48195">MDGEAPGNFGLMDQQAAMQWVKNNIKLFGGNPDNICLMGYGAGATSIGLHMTNPKSMELFNKAIAMSGDFLSQSSIKLPEEEKKFLDSLARSLDCTRRPVSKFLECLRYAEVETLLKIAGKRSWKPLLDTSFMNNTYQPFLSEPPLAYFEREDSSKVPLLTGYTQMEGVLEVSELNNVTQVSSDTLRSLFTKLMQHEIPMHNDTESSCSNNPDHIIDAVMFFYGPDLYLKEPEEFRQIIADFVAEKNFAASTFFQASFISKDQPVYMYRFDMKPSTASVVSQIPEWATVPHLFDLIYVWGVPYWEKIGRDWDARDKSISDTIMSLWSNFAKSSDPTGKAIFPIKWQPFTRDNPGILIVDTNFEMGNIKTLNYKAFEFWNEYYPKVRDVALRCCEVSDSGANRNYLYSCINFFIVSLIAIYYS</sequence>
<evidence type="ECO:0000256" key="2">
    <source>
        <dbReference type="ARBA" id="ARBA00023180"/>
    </source>
</evidence>
<dbReference type="Gene3D" id="3.40.50.1820">
    <property type="entry name" value="alpha/beta hydrolase"/>
    <property type="match status" value="1"/>
</dbReference>
<dbReference type="InterPro" id="IPR029058">
    <property type="entry name" value="AB_hydrolase_fold"/>
</dbReference>
<dbReference type="Proteomes" id="UP001159042">
    <property type="component" value="Unassembled WGS sequence"/>
</dbReference>
<proteinExistence type="inferred from homology"/>
<dbReference type="PANTHER" id="PTHR43903">
    <property type="entry name" value="NEUROLIGIN"/>
    <property type="match status" value="1"/>
</dbReference>
<feature type="domain" description="Carboxylesterase type B" evidence="3">
    <location>
        <begin position="2"/>
        <end position="366"/>
    </location>
</feature>
<keyword evidence="2" id="KW-0325">Glycoprotein</keyword>
<evidence type="ECO:0000256" key="1">
    <source>
        <dbReference type="ARBA" id="ARBA00005964"/>
    </source>
</evidence>
<evidence type="ECO:0000313" key="4">
    <source>
        <dbReference type="EMBL" id="KAJ8923666.1"/>
    </source>
</evidence>
<name>A0AAV8WD89_9CUCU</name>
<dbReference type="SUPFAM" id="SSF53474">
    <property type="entry name" value="alpha/beta-Hydrolases"/>
    <property type="match status" value="1"/>
</dbReference>
<organism evidence="4 5">
    <name type="scientific">Exocentrus adspersus</name>
    <dbReference type="NCBI Taxonomy" id="1586481"/>
    <lineage>
        <taxon>Eukaryota</taxon>
        <taxon>Metazoa</taxon>
        <taxon>Ecdysozoa</taxon>
        <taxon>Arthropoda</taxon>
        <taxon>Hexapoda</taxon>
        <taxon>Insecta</taxon>
        <taxon>Pterygota</taxon>
        <taxon>Neoptera</taxon>
        <taxon>Endopterygota</taxon>
        <taxon>Coleoptera</taxon>
        <taxon>Polyphaga</taxon>
        <taxon>Cucujiformia</taxon>
        <taxon>Chrysomeloidea</taxon>
        <taxon>Cerambycidae</taxon>
        <taxon>Lamiinae</taxon>
        <taxon>Acanthocinini</taxon>
        <taxon>Exocentrus</taxon>
    </lineage>
</organism>
<dbReference type="InterPro" id="IPR051093">
    <property type="entry name" value="Neuroligin/BSAL"/>
</dbReference>
<dbReference type="InterPro" id="IPR002018">
    <property type="entry name" value="CarbesteraseB"/>
</dbReference>
<gene>
    <name evidence="4" type="ORF">NQ315_010246</name>
</gene>
<dbReference type="EMBL" id="JANEYG010000004">
    <property type="protein sequence ID" value="KAJ8923666.1"/>
    <property type="molecule type" value="Genomic_DNA"/>
</dbReference>
<comment type="caution">
    <text evidence="4">The sequence shown here is derived from an EMBL/GenBank/DDBJ whole genome shotgun (WGS) entry which is preliminary data.</text>
</comment>